<dbReference type="SMART" id="SM00753">
    <property type="entry name" value="PAM"/>
    <property type="match status" value="1"/>
</dbReference>
<dbReference type="InterPro" id="IPR050871">
    <property type="entry name" value="26S_Proteasome/COP9_Components"/>
</dbReference>
<dbReference type="FunFam" id="1.25.40.570:FF:000007">
    <property type="entry name" value="26S proteasome non-ATPase regulatory subunit 11"/>
    <property type="match status" value="1"/>
</dbReference>
<dbReference type="EMBL" id="QEAP01000410">
    <property type="protein sequence ID" value="TPX67152.1"/>
    <property type="molecule type" value="Genomic_DNA"/>
</dbReference>
<dbReference type="GO" id="GO:0030163">
    <property type="term" value="P:protein catabolic process"/>
    <property type="evidence" value="ECO:0007669"/>
    <property type="project" value="UniProtKB-ARBA"/>
</dbReference>
<evidence type="ECO:0000259" key="3">
    <source>
        <dbReference type="PROSITE" id="PS50250"/>
    </source>
</evidence>
<dbReference type="InterPro" id="IPR040780">
    <property type="entry name" value="Rpn6_C_helix"/>
</dbReference>
<sequence length="415" mass="46496">MSVFSIEQVKQIEATEKTAAAKAVEEYQKVLASASEVAARELALTRLGQLLATQKDAARLASLVHEQRPLLLEIAKAKAARVVRNLIDQFSSIPGALDTQVKVCKEFIEWAVTEKRIYLKQSLETRLASLYLDNKMYGDSLALVASLNKELKRLDDKSVLMEVQLLESRVHHATRNLPKARAALTSARTTANSIYCPPLMQAQLDQQSGILHAEEKDYKTAYSYFYEALEGYSTQDDSRAVLSLKYLLLCKIMLNLADDVFSIINSKVAVKYAGVDIEAMKAVATAHQNRSLLEFEQSMNKFKNELRNDPIINAHLDELYDSLLQQNLLRVIEPFSRVEIAHVAQLVKLPTNQVETKLSQMILDSVFYGILDQGAGCLVVFEDPEHDKTYEAALDTLKHMGNVVESLYEKAAILT</sequence>
<dbReference type="SUPFAM" id="SSF46785">
    <property type="entry name" value="Winged helix' DNA-binding domain"/>
    <property type="match status" value="1"/>
</dbReference>
<feature type="domain" description="PCI" evidence="3">
    <location>
        <begin position="217"/>
        <end position="385"/>
    </location>
</feature>
<dbReference type="Pfam" id="PF18055">
    <property type="entry name" value="RPN6_N"/>
    <property type="match status" value="1"/>
</dbReference>
<keyword evidence="2" id="KW-0647">Proteasome</keyword>
<dbReference type="STRING" id="246404.A0A507ETE4"/>
<dbReference type="PROSITE" id="PS50250">
    <property type="entry name" value="PCI"/>
    <property type="match status" value="1"/>
</dbReference>
<keyword evidence="5" id="KW-1185">Reference proteome</keyword>
<dbReference type="PANTHER" id="PTHR10678">
    <property type="entry name" value="26S PROTEASOME NON-ATPASE REGULATORY SUBUNIT 11/COP9 SIGNALOSOME COMPLEX SUBUNIT 2"/>
    <property type="match status" value="1"/>
</dbReference>
<reference evidence="4 5" key="1">
    <citation type="journal article" date="2019" name="Sci. Rep.">
        <title>Comparative genomics of chytrid fungi reveal insights into the obligate biotrophic and pathogenic lifestyle of Synchytrium endobioticum.</title>
        <authorList>
            <person name="van de Vossenberg B.T.L.H."/>
            <person name="Warris S."/>
            <person name="Nguyen H.D.T."/>
            <person name="van Gent-Pelzer M.P.E."/>
            <person name="Joly D.L."/>
            <person name="van de Geest H.C."/>
            <person name="Bonants P.J.M."/>
            <person name="Smith D.S."/>
            <person name="Levesque C.A."/>
            <person name="van der Lee T.A.J."/>
        </authorList>
    </citation>
    <scope>NUCLEOTIDE SEQUENCE [LARGE SCALE GENOMIC DNA]</scope>
    <source>
        <strain evidence="4 5">CBS 675.73</strain>
    </source>
</reference>
<dbReference type="Proteomes" id="UP000320333">
    <property type="component" value="Unassembled WGS sequence"/>
</dbReference>
<evidence type="ECO:0000256" key="2">
    <source>
        <dbReference type="ARBA" id="ARBA00022942"/>
    </source>
</evidence>
<dbReference type="InterPro" id="IPR000717">
    <property type="entry name" value="PCI_dom"/>
</dbReference>
<protein>
    <recommendedName>
        <fullName evidence="3">PCI domain-containing protein</fullName>
    </recommendedName>
</protein>
<gene>
    <name evidence="4" type="ORF">CcCBS67573_g07595</name>
</gene>
<dbReference type="AlphaFoldDB" id="A0A507ETE4"/>
<evidence type="ECO:0000313" key="4">
    <source>
        <dbReference type="EMBL" id="TPX67152.1"/>
    </source>
</evidence>
<comment type="caution">
    <text evidence="4">The sequence shown here is derived from an EMBL/GenBank/DDBJ whole genome shotgun (WGS) entry which is preliminary data.</text>
</comment>
<evidence type="ECO:0000256" key="1">
    <source>
        <dbReference type="ARBA" id="ARBA00007454"/>
    </source>
</evidence>
<dbReference type="Pfam" id="PF01399">
    <property type="entry name" value="PCI"/>
    <property type="match status" value="1"/>
</dbReference>
<comment type="similarity">
    <text evidence="1">Belongs to the proteasome subunit S9 family.</text>
</comment>
<organism evidence="4 5">
    <name type="scientific">Chytriomyces confervae</name>
    <dbReference type="NCBI Taxonomy" id="246404"/>
    <lineage>
        <taxon>Eukaryota</taxon>
        <taxon>Fungi</taxon>
        <taxon>Fungi incertae sedis</taxon>
        <taxon>Chytridiomycota</taxon>
        <taxon>Chytridiomycota incertae sedis</taxon>
        <taxon>Chytridiomycetes</taxon>
        <taxon>Chytridiales</taxon>
        <taxon>Chytriomycetaceae</taxon>
        <taxon>Chytriomyces</taxon>
    </lineage>
</organism>
<dbReference type="InterPro" id="IPR040773">
    <property type="entry name" value="Rpn6_N"/>
</dbReference>
<dbReference type="OrthoDB" id="1418352at2759"/>
<dbReference type="SMART" id="SM00088">
    <property type="entry name" value="PINT"/>
    <property type="match status" value="1"/>
</dbReference>
<evidence type="ECO:0000313" key="5">
    <source>
        <dbReference type="Proteomes" id="UP000320333"/>
    </source>
</evidence>
<dbReference type="GO" id="GO:0000502">
    <property type="term" value="C:proteasome complex"/>
    <property type="evidence" value="ECO:0007669"/>
    <property type="project" value="UniProtKB-KW"/>
</dbReference>
<accession>A0A507ETE4</accession>
<proteinExistence type="inferred from homology"/>
<name>A0A507ETE4_9FUNG</name>
<dbReference type="InterPro" id="IPR036390">
    <property type="entry name" value="WH_DNA-bd_sf"/>
</dbReference>
<dbReference type="Gene3D" id="1.25.40.570">
    <property type="match status" value="1"/>
</dbReference>
<dbReference type="Pfam" id="PF18503">
    <property type="entry name" value="RPN6_C_helix"/>
    <property type="match status" value="1"/>
</dbReference>